<sequence length="125" mass="14867">MSSFDMRIILWILKQIAGWGEGFSKTNMGAQLHSHWAWLGPQVQQDWIKSNQSRSHAHRQVYHPAGDPLIWHWNIENCHEQETRKFWLLHHAQCWRLGAWTLHSRRAPKIDKFHHKSMSNDQGIT</sequence>
<comment type="caution">
    <text evidence="2">The sequence shown here is derived from an EMBL/GenBank/DDBJ whole genome shotgun (WGS) entry which is preliminary data.</text>
</comment>
<evidence type="ECO:0000313" key="4">
    <source>
        <dbReference type="Proteomes" id="UP000325313"/>
    </source>
</evidence>
<name>A0A5B0NKD9_PUCGR</name>
<keyword evidence="3" id="KW-1185">Reference proteome</keyword>
<accession>A0A5B0NKD9</accession>
<proteinExistence type="predicted"/>
<dbReference type="Proteomes" id="UP000324748">
    <property type="component" value="Unassembled WGS sequence"/>
</dbReference>
<dbReference type="AlphaFoldDB" id="A0A5B0NKD9"/>
<protein>
    <submittedName>
        <fullName evidence="2">Uncharacterized protein</fullName>
    </submittedName>
</protein>
<gene>
    <name evidence="1" type="ORF">PGT21_018103</name>
    <name evidence="2" type="ORF">PGTUg99_011145</name>
</gene>
<dbReference type="EMBL" id="VDEP01000404">
    <property type="protein sequence ID" value="KAA1089785.1"/>
    <property type="molecule type" value="Genomic_DNA"/>
</dbReference>
<dbReference type="Proteomes" id="UP000325313">
    <property type="component" value="Unassembled WGS sequence"/>
</dbReference>
<evidence type="ECO:0000313" key="2">
    <source>
        <dbReference type="EMBL" id="KAA1089785.1"/>
    </source>
</evidence>
<evidence type="ECO:0000313" key="1">
    <source>
        <dbReference type="EMBL" id="KAA1070620.1"/>
    </source>
</evidence>
<reference evidence="3 4" key="1">
    <citation type="submission" date="2019-05" db="EMBL/GenBank/DDBJ databases">
        <title>Emergence of the Ug99 lineage of the wheat stem rust pathogen through somatic hybridization.</title>
        <authorList>
            <person name="Li F."/>
            <person name="Upadhyaya N.M."/>
            <person name="Sperschneider J."/>
            <person name="Matny O."/>
            <person name="Nguyen-Phuc H."/>
            <person name="Mago R."/>
            <person name="Raley C."/>
            <person name="Miller M.E."/>
            <person name="Silverstein K.A.T."/>
            <person name="Henningsen E."/>
            <person name="Hirsch C.D."/>
            <person name="Visser B."/>
            <person name="Pretorius Z.A."/>
            <person name="Steffenson B.J."/>
            <person name="Schwessinger B."/>
            <person name="Dodds P.N."/>
            <person name="Figueroa M."/>
        </authorList>
    </citation>
    <scope>NUCLEOTIDE SEQUENCE [LARGE SCALE GENOMIC DNA]</scope>
    <source>
        <strain evidence="1">21-0</strain>
        <strain evidence="2 4">Ug99</strain>
    </source>
</reference>
<organism evidence="2 4">
    <name type="scientific">Puccinia graminis f. sp. tritici</name>
    <dbReference type="NCBI Taxonomy" id="56615"/>
    <lineage>
        <taxon>Eukaryota</taxon>
        <taxon>Fungi</taxon>
        <taxon>Dikarya</taxon>
        <taxon>Basidiomycota</taxon>
        <taxon>Pucciniomycotina</taxon>
        <taxon>Pucciniomycetes</taxon>
        <taxon>Pucciniales</taxon>
        <taxon>Pucciniaceae</taxon>
        <taxon>Puccinia</taxon>
    </lineage>
</organism>
<dbReference type="EMBL" id="VSWC01000171">
    <property type="protein sequence ID" value="KAA1070620.1"/>
    <property type="molecule type" value="Genomic_DNA"/>
</dbReference>
<evidence type="ECO:0000313" key="3">
    <source>
        <dbReference type="Proteomes" id="UP000324748"/>
    </source>
</evidence>